<dbReference type="InterPro" id="IPR002789">
    <property type="entry name" value="HerA_central"/>
</dbReference>
<reference evidence="9 10" key="1">
    <citation type="submission" date="2020-08" db="EMBL/GenBank/DDBJ databases">
        <authorList>
            <person name="Seo M.-J."/>
        </authorList>
    </citation>
    <scope>NUCLEOTIDE SEQUENCE [LARGE SCALE GENOMIC DNA]</scope>
    <source>
        <strain evidence="9 10">MBLA0160</strain>
    </source>
</reference>
<keyword evidence="5" id="KW-0175">Coiled coil</keyword>
<feature type="compositionally biased region" description="Acidic residues" evidence="6">
    <location>
        <begin position="396"/>
        <end position="405"/>
    </location>
</feature>
<evidence type="ECO:0000313" key="9">
    <source>
        <dbReference type="EMBL" id="MBB6646262.1"/>
    </source>
</evidence>
<dbReference type="GO" id="GO:0043139">
    <property type="term" value="F:5'-3' DNA helicase activity"/>
    <property type="evidence" value="ECO:0007669"/>
    <property type="project" value="UniProtKB-EC"/>
</dbReference>
<evidence type="ECO:0000256" key="6">
    <source>
        <dbReference type="SAM" id="MobiDB-lite"/>
    </source>
</evidence>
<dbReference type="Pfam" id="PF26491">
    <property type="entry name" value="WH_Halo"/>
    <property type="match status" value="1"/>
</dbReference>
<dbReference type="InterPro" id="IPR058885">
    <property type="entry name" value="WHD_halobact"/>
</dbReference>
<dbReference type="GO" id="GO:0043138">
    <property type="term" value="F:3'-5' DNA helicase activity"/>
    <property type="evidence" value="ECO:0007669"/>
    <property type="project" value="UniProtKB-EC"/>
</dbReference>
<dbReference type="Proteomes" id="UP000546257">
    <property type="component" value="Unassembled WGS sequence"/>
</dbReference>
<dbReference type="PANTHER" id="PTHR42957:SF1">
    <property type="entry name" value="HELICASE MJ1565-RELATED"/>
    <property type="match status" value="1"/>
</dbReference>
<dbReference type="RefSeq" id="WP_185192611.1">
    <property type="nucleotide sequence ID" value="NZ_JACKXD010000002.1"/>
</dbReference>
<name>A0A7J9SID7_9EURY</name>
<dbReference type="Pfam" id="PF01935">
    <property type="entry name" value="DUF87"/>
    <property type="match status" value="1"/>
</dbReference>
<comment type="catalytic activity">
    <reaction evidence="4">
        <text>ATP + H2O = ADP + phosphate + H(+)</text>
        <dbReference type="Rhea" id="RHEA:13065"/>
        <dbReference type="ChEBI" id="CHEBI:15377"/>
        <dbReference type="ChEBI" id="CHEBI:15378"/>
        <dbReference type="ChEBI" id="CHEBI:30616"/>
        <dbReference type="ChEBI" id="CHEBI:43474"/>
        <dbReference type="ChEBI" id="CHEBI:456216"/>
        <dbReference type="EC" id="5.6.2.4"/>
    </reaction>
</comment>
<evidence type="ECO:0000256" key="3">
    <source>
        <dbReference type="ARBA" id="ARBA00048954"/>
    </source>
</evidence>
<dbReference type="EMBL" id="JACKXD010000002">
    <property type="protein sequence ID" value="MBB6646262.1"/>
    <property type="molecule type" value="Genomic_DNA"/>
</dbReference>
<accession>A0A7J9SID7</accession>
<dbReference type="SUPFAM" id="SSF52540">
    <property type="entry name" value="P-loop containing nucleoside triphosphate hydrolases"/>
    <property type="match status" value="1"/>
</dbReference>
<evidence type="ECO:0000259" key="7">
    <source>
        <dbReference type="Pfam" id="PF01935"/>
    </source>
</evidence>
<dbReference type="InterPro" id="IPR027417">
    <property type="entry name" value="P-loop_NTPase"/>
</dbReference>
<feature type="coiled-coil region" evidence="5">
    <location>
        <begin position="295"/>
        <end position="343"/>
    </location>
</feature>
<dbReference type="Gene3D" id="3.40.50.300">
    <property type="entry name" value="P-loop containing nucleotide triphosphate hydrolases"/>
    <property type="match status" value="1"/>
</dbReference>
<organism evidence="9 10">
    <name type="scientific">Halobellus ruber</name>
    <dbReference type="NCBI Taxonomy" id="2761102"/>
    <lineage>
        <taxon>Archaea</taxon>
        <taxon>Methanobacteriati</taxon>
        <taxon>Methanobacteriota</taxon>
        <taxon>Stenosarchaea group</taxon>
        <taxon>Halobacteria</taxon>
        <taxon>Halobacteriales</taxon>
        <taxon>Haloferacaceae</taxon>
        <taxon>Halobellus</taxon>
    </lineage>
</organism>
<evidence type="ECO:0000256" key="1">
    <source>
        <dbReference type="ARBA" id="ARBA00007816"/>
    </source>
</evidence>
<feature type="region of interest" description="Disordered" evidence="6">
    <location>
        <begin position="439"/>
        <end position="471"/>
    </location>
</feature>
<evidence type="ECO:0000256" key="5">
    <source>
        <dbReference type="SAM" id="Coils"/>
    </source>
</evidence>
<comment type="catalytic activity">
    <reaction evidence="2">
        <text>Couples ATP hydrolysis with the unwinding of duplex DNA by translocating in the 3'-5' direction.</text>
        <dbReference type="EC" id="5.6.2.4"/>
    </reaction>
</comment>
<evidence type="ECO:0000256" key="2">
    <source>
        <dbReference type="ARBA" id="ARBA00034617"/>
    </source>
</evidence>
<sequence>MAEDTETITVANVSDGPGGDGDHDPGASVDLPVVDILTGRGFITGKSGSGKSNTASVIIENLLEKSFPVLIVDTDGEYYGLKEQFELLHAGADEECDIVVSPEHADKIAGLALEENVPIILDVSGYLDDDEAQRLLTEVAKSLFAKEKKLKKPFLMLVEECHEYLPEGGGMTEAGRMLIKIGKRGRKHGLGIVGISQRPADVKKDFITQCDWLVWHRLTWDNDTKVVGRILGSEYADGVEGLGDGEAFLVTDWSGSLRRVQFHKKRTFDAGATPGLEDFERPELKSVDGDLVSELEAISEEQARRESEIADLRRELDEKEARIRELERELEEARDLSRMADQFARAMFQTAEAPYRGPGTDDADGAENGTPTLDEYADAAGADDVAAAGVDPTSGDLDEPTDSEPENVAQEAADVAPEAGDGTADDAEAAVTAAAAEAYPGHGSENGVGPSTPDVAPERAHEGTGGLTGREDVIERLRGVVASLPAAARRMMAFYREVDACDPVDAHVAAGEVGDTHLAYSRNRLLRRAGFVEHVGRGRYAYALPGLVREEFADRLDDGELRAVVAAVESAFTDDSDGDEGSDRGMQTDDAEATPRNSAPAGADSSPE</sequence>
<feature type="compositionally biased region" description="Low complexity" evidence="6">
    <location>
        <begin position="378"/>
        <end position="391"/>
    </location>
</feature>
<feature type="region of interest" description="Disordered" evidence="6">
    <location>
        <begin position="352"/>
        <end position="426"/>
    </location>
</feature>
<keyword evidence="9" id="KW-0547">Nucleotide-binding</keyword>
<feature type="region of interest" description="Disordered" evidence="6">
    <location>
        <begin position="570"/>
        <end position="608"/>
    </location>
</feature>
<dbReference type="PANTHER" id="PTHR42957">
    <property type="entry name" value="HELICASE MJ1565-RELATED"/>
    <property type="match status" value="1"/>
</dbReference>
<feature type="domain" description="Helicase HerA central" evidence="7">
    <location>
        <begin position="38"/>
        <end position="90"/>
    </location>
</feature>
<protein>
    <submittedName>
        <fullName evidence="9">ATP-binding protein</fullName>
    </submittedName>
</protein>
<evidence type="ECO:0000256" key="4">
    <source>
        <dbReference type="ARBA" id="ARBA00048988"/>
    </source>
</evidence>
<gene>
    <name evidence="9" type="ORF">H5V44_08165</name>
</gene>
<feature type="domain" description="Winged helix" evidence="8">
    <location>
        <begin position="458"/>
        <end position="576"/>
    </location>
</feature>
<feature type="region of interest" description="Disordered" evidence="6">
    <location>
        <begin position="1"/>
        <end position="27"/>
    </location>
</feature>
<keyword evidence="9" id="KW-0067">ATP-binding</keyword>
<dbReference type="InterPro" id="IPR008571">
    <property type="entry name" value="HerA-like"/>
</dbReference>
<proteinExistence type="inferred from homology"/>
<comment type="caution">
    <text evidence="9">The sequence shown here is derived from an EMBL/GenBank/DDBJ whole genome shotgun (WGS) entry which is preliminary data.</text>
</comment>
<evidence type="ECO:0000259" key="8">
    <source>
        <dbReference type="Pfam" id="PF26491"/>
    </source>
</evidence>
<comment type="catalytic activity">
    <reaction evidence="3">
        <text>ATP + H2O = ADP + phosphate + H(+)</text>
        <dbReference type="Rhea" id="RHEA:13065"/>
        <dbReference type="ChEBI" id="CHEBI:15377"/>
        <dbReference type="ChEBI" id="CHEBI:15378"/>
        <dbReference type="ChEBI" id="CHEBI:30616"/>
        <dbReference type="ChEBI" id="CHEBI:43474"/>
        <dbReference type="ChEBI" id="CHEBI:456216"/>
        <dbReference type="EC" id="5.6.2.3"/>
    </reaction>
</comment>
<comment type="similarity">
    <text evidence="1">Belongs to the HerA family.</text>
</comment>
<dbReference type="AlphaFoldDB" id="A0A7J9SID7"/>
<dbReference type="GO" id="GO:0005524">
    <property type="term" value="F:ATP binding"/>
    <property type="evidence" value="ECO:0007669"/>
    <property type="project" value="UniProtKB-KW"/>
</dbReference>
<evidence type="ECO:0000313" key="10">
    <source>
        <dbReference type="Proteomes" id="UP000546257"/>
    </source>
</evidence>
<keyword evidence="10" id="KW-1185">Reference proteome</keyword>